<evidence type="ECO:0000256" key="1">
    <source>
        <dbReference type="SAM" id="Phobius"/>
    </source>
</evidence>
<protein>
    <submittedName>
        <fullName evidence="4">Phosphatidylglycerol/phosphatidylinositol transfer protein-like</fullName>
    </submittedName>
</protein>
<keyword evidence="1" id="KW-0472">Membrane</keyword>
<dbReference type="Pfam" id="PF02221">
    <property type="entry name" value="E1_DerP2_DerF2"/>
    <property type="match status" value="1"/>
</dbReference>
<evidence type="ECO:0000313" key="4">
    <source>
        <dbReference type="RefSeq" id="XP_014671821.1"/>
    </source>
</evidence>
<evidence type="ECO:0000259" key="2">
    <source>
        <dbReference type="SMART" id="SM00737"/>
    </source>
</evidence>
<feature type="transmembrane region" description="Helical" evidence="1">
    <location>
        <begin position="20"/>
        <end position="38"/>
    </location>
</feature>
<gene>
    <name evidence="4" type="primary">LOC106812450</name>
</gene>
<keyword evidence="1" id="KW-0812">Transmembrane</keyword>
<reference evidence="4" key="1">
    <citation type="submission" date="2025-08" db="UniProtKB">
        <authorList>
            <consortium name="RefSeq"/>
        </authorList>
    </citation>
    <scope>IDENTIFICATION</scope>
</reference>
<dbReference type="InterPro" id="IPR014756">
    <property type="entry name" value="Ig_E-set"/>
</dbReference>
<dbReference type="GeneID" id="106812450"/>
<dbReference type="Proteomes" id="UP000695022">
    <property type="component" value="Unplaced"/>
</dbReference>
<keyword evidence="3" id="KW-1185">Reference proteome</keyword>
<dbReference type="InterPro" id="IPR003172">
    <property type="entry name" value="ML_dom"/>
</dbReference>
<dbReference type="SUPFAM" id="SSF81296">
    <property type="entry name" value="E set domains"/>
    <property type="match status" value="1"/>
</dbReference>
<feature type="domain" description="MD-2-related lipid-recognition" evidence="2">
    <location>
        <begin position="100"/>
        <end position="210"/>
    </location>
</feature>
<keyword evidence="1" id="KW-1133">Transmembrane helix</keyword>
<sequence length="210" mass="23781">MGESGGDNGRTMMKFTKRTVIAILLLTIAVSCVYMAYFRHPPPEEILAANSKSLSTAHMKNAASNIKLFNDGRDHLRMQQVNLWEKWTRDNEYIVIGEYYSNCEEDALLIGKVALVKDKKYGGVKSFHVFNATWENDVDEGTLFLEVQYNGQDLYSNHFDMCTSSDEDSVINCPYKAGPVHISGDVKIPNYIPKGRYTCKARLKHKVITV</sequence>
<organism evidence="3 4">
    <name type="scientific">Priapulus caudatus</name>
    <name type="common">Priapulid worm</name>
    <dbReference type="NCBI Taxonomy" id="37621"/>
    <lineage>
        <taxon>Eukaryota</taxon>
        <taxon>Metazoa</taxon>
        <taxon>Ecdysozoa</taxon>
        <taxon>Scalidophora</taxon>
        <taxon>Priapulida</taxon>
        <taxon>Priapulimorpha</taxon>
        <taxon>Priapulimorphida</taxon>
        <taxon>Priapulidae</taxon>
        <taxon>Priapulus</taxon>
    </lineage>
</organism>
<feature type="non-terminal residue" evidence="4">
    <location>
        <position position="210"/>
    </location>
</feature>
<evidence type="ECO:0000313" key="3">
    <source>
        <dbReference type="Proteomes" id="UP000695022"/>
    </source>
</evidence>
<accession>A0ABM1EI00</accession>
<proteinExistence type="predicted"/>
<dbReference type="SMART" id="SM00737">
    <property type="entry name" value="ML"/>
    <property type="match status" value="1"/>
</dbReference>
<name>A0ABM1EI00_PRICU</name>
<dbReference type="RefSeq" id="XP_014671821.1">
    <property type="nucleotide sequence ID" value="XM_014816335.1"/>
</dbReference>